<sequence length="94" mass="10564">MPSAVLNFGSVVFLSKPFLPHHSQPLRNGMSHSADFRTSSSFFLARSAFLELVLRLPLEGAIAKFSQSFFSCLRHIAASLVLFIFIFCLMFSYN</sequence>
<evidence type="ECO:0000313" key="2">
    <source>
        <dbReference type="EMBL" id="JAH97677.1"/>
    </source>
</evidence>
<feature type="transmembrane region" description="Helical" evidence="1">
    <location>
        <begin position="72"/>
        <end position="93"/>
    </location>
</feature>
<dbReference type="EMBL" id="GBXM01010900">
    <property type="protein sequence ID" value="JAH97677.1"/>
    <property type="molecule type" value="Transcribed_RNA"/>
</dbReference>
<name>A0A0E9X4L3_ANGAN</name>
<accession>A0A0E9X4L3</accession>
<proteinExistence type="predicted"/>
<dbReference type="AlphaFoldDB" id="A0A0E9X4L3"/>
<keyword evidence="1" id="KW-0812">Transmembrane</keyword>
<organism evidence="2">
    <name type="scientific">Anguilla anguilla</name>
    <name type="common">European freshwater eel</name>
    <name type="synonym">Muraena anguilla</name>
    <dbReference type="NCBI Taxonomy" id="7936"/>
    <lineage>
        <taxon>Eukaryota</taxon>
        <taxon>Metazoa</taxon>
        <taxon>Chordata</taxon>
        <taxon>Craniata</taxon>
        <taxon>Vertebrata</taxon>
        <taxon>Euteleostomi</taxon>
        <taxon>Actinopterygii</taxon>
        <taxon>Neopterygii</taxon>
        <taxon>Teleostei</taxon>
        <taxon>Anguilliformes</taxon>
        <taxon>Anguillidae</taxon>
        <taxon>Anguilla</taxon>
    </lineage>
</organism>
<keyword evidence="1" id="KW-0472">Membrane</keyword>
<reference evidence="2" key="1">
    <citation type="submission" date="2014-11" db="EMBL/GenBank/DDBJ databases">
        <authorList>
            <person name="Amaro Gonzalez C."/>
        </authorList>
    </citation>
    <scope>NUCLEOTIDE SEQUENCE</scope>
</reference>
<evidence type="ECO:0000256" key="1">
    <source>
        <dbReference type="SAM" id="Phobius"/>
    </source>
</evidence>
<reference evidence="2" key="2">
    <citation type="journal article" date="2015" name="Fish Shellfish Immunol.">
        <title>Early steps in the European eel (Anguilla anguilla)-Vibrio vulnificus interaction in the gills: Role of the RtxA13 toxin.</title>
        <authorList>
            <person name="Callol A."/>
            <person name="Pajuelo D."/>
            <person name="Ebbesson L."/>
            <person name="Teles M."/>
            <person name="MacKenzie S."/>
            <person name="Amaro C."/>
        </authorList>
    </citation>
    <scope>NUCLEOTIDE SEQUENCE</scope>
</reference>
<protein>
    <submittedName>
        <fullName evidence="2">Uncharacterized protein</fullName>
    </submittedName>
</protein>
<keyword evidence="1" id="KW-1133">Transmembrane helix</keyword>